<dbReference type="SUPFAM" id="SSF54427">
    <property type="entry name" value="NTF2-like"/>
    <property type="match status" value="1"/>
</dbReference>
<keyword evidence="2" id="KW-1185">Reference proteome</keyword>
<evidence type="ECO:0008006" key="3">
    <source>
        <dbReference type="Google" id="ProtNLM"/>
    </source>
</evidence>
<sequence length="122" mass="13662">MSDQTSAVRAVIQDYFDALYDGDVEKFGRVFHSACRLFTAVDEGVMTLDYDAYLKRVGGRPSPRSRGDAREDEILSLTVSAPTLAHARVKDCYLPGHYINELTLLKVEGSWRIAAKVWHANV</sequence>
<evidence type="ECO:0000313" key="1">
    <source>
        <dbReference type="EMBL" id="MET4578187.1"/>
    </source>
</evidence>
<dbReference type="InterPro" id="IPR032710">
    <property type="entry name" value="NTF2-like_dom_sf"/>
</dbReference>
<gene>
    <name evidence="1" type="ORF">ABIE13_003303</name>
</gene>
<protein>
    <recommendedName>
        <fullName evidence="3">Nuclear transport factor 2 family protein</fullName>
    </recommendedName>
</protein>
<name>A0ABV2QC92_9BURK</name>
<dbReference type="EMBL" id="JBEPSH010000006">
    <property type="protein sequence ID" value="MET4578187.1"/>
    <property type="molecule type" value="Genomic_DNA"/>
</dbReference>
<reference evidence="1 2" key="1">
    <citation type="submission" date="2024-06" db="EMBL/GenBank/DDBJ databases">
        <title>Sorghum-associated microbial communities from plants grown in Nebraska, USA.</title>
        <authorList>
            <person name="Schachtman D."/>
        </authorList>
    </citation>
    <scope>NUCLEOTIDE SEQUENCE [LARGE SCALE GENOMIC DNA]</scope>
    <source>
        <strain evidence="1 2">2709</strain>
    </source>
</reference>
<dbReference type="Gene3D" id="3.10.450.50">
    <property type="match status" value="1"/>
</dbReference>
<evidence type="ECO:0000313" key="2">
    <source>
        <dbReference type="Proteomes" id="UP001549320"/>
    </source>
</evidence>
<comment type="caution">
    <text evidence="1">The sequence shown here is derived from an EMBL/GenBank/DDBJ whole genome shotgun (WGS) entry which is preliminary data.</text>
</comment>
<organism evidence="1 2">
    <name type="scientific">Ottowia thiooxydans</name>
    <dbReference type="NCBI Taxonomy" id="219182"/>
    <lineage>
        <taxon>Bacteria</taxon>
        <taxon>Pseudomonadati</taxon>
        <taxon>Pseudomonadota</taxon>
        <taxon>Betaproteobacteria</taxon>
        <taxon>Burkholderiales</taxon>
        <taxon>Comamonadaceae</taxon>
        <taxon>Ottowia</taxon>
    </lineage>
</organism>
<accession>A0ABV2QC92</accession>
<dbReference type="Proteomes" id="UP001549320">
    <property type="component" value="Unassembled WGS sequence"/>
</dbReference>
<dbReference type="RefSeq" id="WP_028604243.1">
    <property type="nucleotide sequence ID" value="NZ_JBEPSH010000006.1"/>
</dbReference>
<dbReference type="InterPro" id="IPR039437">
    <property type="entry name" value="FrzH/put_lumazine-bd"/>
</dbReference>
<dbReference type="Pfam" id="PF12893">
    <property type="entry name" value="Lumazine_bd_2"/>
    <property type="match status" value="1"/>
</dbReference>
<proteinExistence type="predicted"/>